<evidence type="ECO:0000313" key="2">
    <source>
        <dbReference type="EMBL" id="KAK0553912.1"/>
    </source>
</evidence>
<proteinExistence type="predicted"/>
<gene>
    <name evidence="2" type="ORF">OC846_002309</name>
</gene>
<feature type="compositionally biased region" description="Basic and acidic residues" evidence="1">
    <location>
        <begin position="298"/>
        <end position="307"/>
    </location>
</feature>
<dbReference type="EMBL" id="JAPDMZ010000044">
    <property type="protein sequence ID" value="KAK0553912.1"/>
    <property type="molecule type" value="Genomic_DNA"/>
</dbReference>
<accession>A0AAN6JV18</accession>
<feature type="region of interest" description="Disordered" evidence="1">
    <location>
        <begin position="510"/>
        <end position="529"/>
    </location>
</feature>
<dbReference type="AlphaFoldDB" id="A0AAN6JV18"/>
<dbReference type="Proteomes" id="UP001176517">
    <property type="component" value="Unassembled WGS sequence"/>
</dbReference>
<keyword evidence="3" id="KW-1185">Reference proteome</keyword>
<evidence type="ECO:0000256" key="1">
    <source>
        <dbReference type="SAM" id="MobiDB-lite"/>
    </source>
</evidence>
<name>A0AAN6JV18_9BASI</name>
<reference evidence="2" key="1">
    <citation type="journal article" date="2023" name="PhytoFront">
        <title>Draft Genome Resources of Seven Strains of Tilletia horrida, Causal Agent of Kernel Smut of Rice.</title>
        <authorList>
            <person name="Khanal S."/>
            <person name="Antony Babu S."/>
            <person name="Zhou X.G."/>
        </authorList>
    </citation>
    <scope>NUCLEOTIDE SEQUENCE</scope>
    <source>
        <strain evidence="2">TX6</strain>
    </source>
</reference>
<evidence type="ECO:0000313" key="3">
    <source>
        <dbReference type="Proteomes" id="UP001176517"/>
    </source>
</evidence>
<feature type="compositionally biased region" description="Acidic residues" evidence="1">
    <location>
        <begin position="520"/>
        <end position="529"/>
    </location>
</feature>
<feature type="region of interest" description="Disordered" evidence="1">
    <location>
        <begin position="550"/>
        <end position="588"/>
    </location>
</feature>
<sequence>MSLDQHKKPATTLLDLPPELLSLIALALLPASPKSSSSSSSSSSVPYTALPSTAYLRSLYAFAQTSRATASAALPVLYSILILRRTRQVTNLAHTLQRHSHLANRVTDLYLTPHDGLREANDRREDADGWQQHVRSLFDCCKHIEHLCLTSMSTGSALQNFLHPHTHCTPTEITIHNYSASTPDFSSLNLEPLANAQYLHLVQIRLTRPLLDFFHGFDSEGNQRKGKQSNAESSSSSSGSQPHPITHLRLSSVHRYVFDGLPAYIEKREAVMDRQSSPSSRGGLSSSAAAQRERRRARTSDEVHPDTGRLFAGQRQGWAQETLYNLAADADLLPNLRLVLIELQPMDTLAEPSYPMEREQPNFNLVGADPLLLQQQQQHPFTSTQGQGAPFDQYAGLGQLATIDFPSDVPVSTVEAEEWLALEHEARLAEERQRTAHRDAYWLRVREGKEALLNLFRQARASLPGHAEGKKDDFELRIVASRAGGWSYSEAQSEFASAAFSPSRRKARGSRLQLISSEPEGSEGSDVEQEWGCWTDEDVFELAATRPWLGLEKGKPGNGGDAAQDSAGWWTGELPRLNASGSDTPSSA</sequence>
<feature type="region of interest" description="Disordered" evidence="1">
    <location>
        <begin position="219"/>
        <end position="245"/>
    </location>
</feature>
<comment type="caution">
    <text evidence="2">The sequence shown here is derived from an EMBL/GenBank/DDBJ whole genome shotgun (WGS) entry which is preliminary data.</text>
</comment>
<feature type="compositionally biased region" description="Low complexity" evidence="1">
    <location>
        <begin position="274"/>
        <end position="290"/>
    </location>
</feature>
<protein>
    <submittedName>
        <fullName evidence="2">Uncharacterized protein</fullName>
    </submittedName>
</protein>
<feature type="region of interest" description="Disordered" evidence="1">
    <location>
        <begin position="271"/>
        <end position="308"/>
    </location>
</feature>
<feature type="compositionally biased region" description="Polar residues" evidence="1">
    <location>
        <begin position="579"/>
        <end position="588"/>
    </location>
</feature>
<organism evidence="2 3">
    <name type="scientific">Tilletia horrida</name>
    <dbReference type="NCBI Taxonomy" id="155126"/>
    <lineage>
        <taxon>Eukaryota</taxon>
        <taxon>Fungi</taxon>
        <taxon>Dikarya</taxon>
        <taxon>Basidiomycota</taxon>
        <taxon>Ustilaginomycotina</taxon>
        <taxon>Exobasidiomycetes</taxon>
        <taxon>Tilletiales</taxon>
        <taxon>Tilletiaceae</taxon>
        <taxon>Tilletia</taxon>
    </lineage>
</organism>